<gene>
    <name evidence="2" type="ORF">SALB_07334</name>
</gene>
<dbReference type="AlphaFoldDB" id="A0A401RA89"/>
<dbReference type="EMBL" id="BHXC01000007">
    <property type="protein sequence ID" value="GCB94534.1"/>
    <property type="molecule type" value="Genomic_DNA"/>
</dbReference>
<proteinExistence type="predicted"/>
<dbReference type="Gene3D" id="3.60.10.10">
    <property type="entry name" value="Endonuclease/exonuclease/phosphatase"/>
    <property type="match status" value="1"/>
</dbReference>
<evidence type="ECO:0000259" key="1">
    <source>
        <dbReference type="Pfam" id="PF03372"/>
    </source>
</evidence>
<reference evidence="2 3" key="1">
    <citation type="journal article" date="2019" name="Microbiol. Resour. Announc.">
        <title>Draft Genome Sequence of the Most Traditional epsilon-Poly-l-Lysine Producer, Streptomyces albulus NBRC14147.</title>
        <authorList>
            <person name="Yamanaka K."/>
            <person name="Hamano Y."/>
        </authorList>
    </citation>
    <scope>NUCLEOTIDE SEQUENCE [LARGE SCALE GENOMIC DNA]</scope>
    <source>
        <strain evidence="2 3">NBRC 14147</strain>
    </source>
</reference>
<feature type="domain" description="Endonuclease/exonuclease/phosphatase" evidence="1">
    <location>
        <begin position="6"/>
        <end position="268"/>
    </location>
</feature>
<dbReference type="Proteomes" id="UP000288351">
    <property type="component" value="Unassembled WGS sequence"/>
</dbReference>
<evidence type="ECO:0000313" key="2">
    <source>
        <dbReference type="EMBL" id="GCB94534.1"/>
    </source>
</evidence>
<accession>A0A401RA89</accession>
<dbReference type="InterPro" id="IPR036691">
    <property type="entry name" value="Endo/exonu/phosph_ase_sf"/>
</dbReference>
<dbReference type="RefSeq" id="WP_037633407.1">
    <property type="nucleotide sequence ID" value="NZ_CP104098.1"/>
</dbReference>
<name>A0A401RA89_STRNR</name>
<sequence>MRAVIWNLYLGGVDGASEERLQKQAKILLRLNADIVCLPECNRWDEDGERRLCWMADTLGLQPVAMIRSRLGTPPVQNHTALLYRPSTLRLLDRAVLGRDVFHHALIRARLRPVEESDDRRDFLVLATHLSWRNGKTRLDEASWMTDYGGKFPGMPPRGILLADLNVPDREPPNSDWSLIPRNMHSRYRKIREDGSFGDVDQDALQLLLNSGWQDPQTLTGVQRAPTVGYAYPDEPVEWCLDYALVHGMTVTSYRTHDTPQARKASDHLPVVADVKVRP</sequence>
<evidence type="ECO:0000313" key="3">
    <source>
        <dbReference type="Proteomes" id="UP000288351"/>
    </source>
</evidence>
<dbReference type="Pfam" id="PF03372">
    <property type="entry name" value="Exo_endo_phos"/>
    <property type="match status" value="1"/>
</dbReference>
<organism evidence="2 3">
    <name type="scientific">Streptomyces noursei</name>
    <name type="common">Streptomyces albulus</name>
    <dbReference type="NCBI Taxonomy" id="1971"/>
    <lineage>
        <taxon>Bacteria</taxon>
        <taxon>Bacillati</taxon>
        <taxon>Actinomycetota</taxon>
        <taxon>Actinomycetes</taxon>
        <taxon>Kitasatosporales</taxon>
        <taxon>Streptomycetaceae</taxon>
        <taxon>Streptomyces</taxon>
    </lineage>
</organism>
<dbReference type="InterPro" id="IPR005135">
    <property type="entry name" value="Endo/exonuclease/phosphatase"/>
</dbReference>
<protein>
    <recommendedName>
        <fullName evidence="1">Endonuclease/exonuclease/phosphatase domain-containing protein</fullName>
    </recommendedName>
</protein>
<comment type="caution">
    <text evidence="2">The sequence shown here is derived from an EMBL/GenBank/DDBJ whole genome shotgun (WGS) entry which is preliminary data.</text>
</comment>
<dbReference type="SUPFAM" id="SSF56219">
    <property type="entry name" value="DNase I-like"/>
    <property type="match status" value="1"/>
</dbReference>
<dbReference type="GO" id="GO:0003824">
    <property type="term" value="F:catalytic activity"/>
    <property type="evidence" value="ECO:0007669"/>
    <property type="project" value="InterPro"/>
</dbReference>